<organism evidence="2 3">
    <name type="scientific">Sorangium atrum</name>
    <dbReference type="NCBI Taxonomy" id="2995308"/>
    <lineage>
        <taxon>Bacteria</taxon>
        <taxon>Pseudomonadati</taxon>
        <taxon>Myxococcota</taxon>
        <taxon>Polyangia</taxon>
        <taxon>Polyangiales</taxon>
        <taxon>Polyangiaceae</taxon>
        <taxon>Sorangium</taxon>
    </lineage>
</organism>
<dbReference type="Gene3D" id="3.30.70.2970">
    <property type="entry name" value="Protein of unknown function (DUF541), domain 2"/>
    <property type="match status" value="1"/>
</dbReference>
<dbReference type="Proteomes" id="UP001217485">
    <property type="component" value="Unassembled WGS sequence"/>
</dbReference>
<feature type="signal peptide" evidence="1">
    <location>
        <begin position="1"/>
        <end position="30"/>
    </location>
</feature>
<evidence type="ECO:0000313" key="3">
    <source>
        <dbReference type="Proteomes" id="UP001217485"/>
    </source>
</evidence>
<dbReference type="PANTHER" id="PTHR34387:SF2">
    <property type="entry name" value="SLR1258 PROTEIN"/>
    <property type="match status" value="1"/>
</dbReference>
<dbReference type="EMBL" id="JAQNDK010000005">
    <property type="protein sequence ID" value="MDC0684072.1"/>
    <property type="molecule type" value="Genomic_DNA"/>
</dbReference>
<proteinExistence type="predicted"/>
<dbReference type="Gene3D" id="3.30.110.170">
    <property type="entry name" value="Protein of unknown function (DUF541), domain 1"/>
    <property type="match status" value="1"/>
</dbReference>
<dbReference type="RefSeq" id="WP_272102201.1">
    <property type="nucleotide sequence ID" value="NZ_JAQNDK010000005.1"/>
</dbReference>
<keyword evidence="3" id="KW-1185">Reference proteome</keyword>
<comment type="caution">
    <text evidence="2">The sequence shown here is derived from an EMBL/GenBank/DDBJ whole genome shotgun (WGS) entry which is preliminary data.</text>
</comment>
<gene>
    <name evidence="2" type="ORF">POL72_40485</name>
</gene>
<dbReference type="InterPro" id="IPR007497">
    <property type="entry name" value="SIMPL/DUF541"/>
</dbReference>
<evidence type="ECO:0000313" key="2">
    <source>
        <dbReference type="EMBL" id="MDC0684072.1"/>
    </source>
</evidence>
<sequence length="274" mass="28244">MRPIMPTLTQSLTAGLALGLMTCVSSTALAGRPAAKRPAADSLAAEEPEATTENAEKRIITIGGNGEVTRPADSLRTSIGVEAREKTLEAARDKAATRSQAVLAALRGLAIPGLEIRTVDISLSPIHESSLAPVEVTEPRIIGYSASNQLSVALRGASPAELQAAGSKILQAALTSGANDVGGLDFFLSDPTEARRAALAAAVQDAQANAKAVAKAANIRIVELRSISVGQPERFAYAQQMKAEMGGAGAFAVEPGKLRVTATVMVRVAFAPNP</sequence>
<name>A0ABT5CCE9_9BACT</name>
<dbReference type="PANTHER" id="PTHR34387">
    <property type="entry name" value="SLR1258 PROTEIN"/>
    <property type="match status" value="1"/>
</dbReference>
<keyword evidence="1" id="KW-0732">Signal</keyword>
<protein>
    <submittedName>
        <fullName evidence="2">SIMPL domain-containing protein</fullName>
    </submittedName>
</protein>
<reference evidence="2 3" key="1">
    <citation type="submission" date="2023-01" db="EMBL/GenBank/DDBJ databases">
        <title>Minimal conservation of predation-associated metabolite biosynthetic gene clusters underscores biosynthetic potential of Myxococcota including descriptions for ten novel species: Archangium lansinium sp. nov., Myxococcus landrumus sp. nov., Nannocystis bai.</title>
        <authorList>
            <person name="Ahearne A."/>
            <person name="Stevens C."/>
            <person name="Dowd S."/>
        </authorList>
    </citation>
    <scope>NUCLEOTIDE SEQUENCE [LARGE SCALE GENOMIC DNA]</scope>
    <source>
        <strain evidence="2 3">WIWO2</strain>
    </source>
</reference>
<evidence type="ECO:0000256" key="1">
    <source>
        <dbReference type="SAM" id="SignalP"/>
    </source>
</evidence>
<accession>A0ABT5CCE9</accession>
<dbReference type="InterPro" id="IPR052022">
    <property type="entry name" value="26kDa_periplasmic_antigen"/>
</dbReference>
<dbReference type="Pfam" id="PF04402">
    <property type="entry name" value="SIMPL"/>
    <property type="match status" value="1"/>
</dbReference>
<feature type="chain" id="PRO_5046429693" evidence="1">
    <location>
        <begin position="31"/>
        <end position="274"/>
    </location>
</feature>